<dbReference type="PANTHER" id="PTHR43249">
    <property type="entry name" value="UDP-N-ACETYL-2-AMINO-2-DEOXY-D-GLUCURONATE OXIDASE"/>
    <property type="match status" value="1"/>
</dbReference>
<dbReference type="InterPro" id="IPR008354">
    <property type="entry name" value="Glc-Fru_OxRdtase_bac"/>
</dbReference>
<dbReference type="AlphaFoldDB" id="A0A1M5AYE1"/>
<evidence type="ECO:0000259" key="1">
    <source>
        <dbReference type="Pfam" id="PF01408"/>
    </source>
</evidence>
<dbReference type="InterPro" id="IPR000683">
    <property type="entry name" value="Gfo/Idh/MocA-like_OxRdtase_N"/>
</dbReference>
<sequence length="345" mass="38364">MTEKIRIGLIGAGNICQNAHIPAYLKQDDVELVAVCDINEKRANEVKEKYGMKYAFTDFNDLVKLSDVDAVSVCTWNNAHAAATIAALNAGKHVLCEKPMAMNPEEAEAMIKAAKANNRILQIGFVNRFRADSKVIKEFAEKGRFGEIYFAKATYERRRGTPTGWFTNKAKSGGGPVIDIGVHVIDLTWYLMGKPKPVTVSAAVYDKIGDYKTKGVGRWHAFDPDDTFDTEDSACAFIRFENGATMQVSVSWALNNKESMNSEIFGTKAGASLSPFVIYDEQENYLIDSTPVVDREDPFYNEIKEFLTCIRENRTPIATGEDGLQIQKILNGIYESARLGKEIVL</sequence>
<dbReference type="SUPFAM" id="SSF55347">
    <property type="entry name" value="Glyceraldehyde-3-phosphate dehydrogenase-like, C-terminal domain"/>
    <property type="match status" value="1"/>
</dbReference>
<feature type="domain" description="GFO/IDH/MocA-like oxidoreductase" evidence="2">
    <location>
        <begin position="136"/>
        <end position="270"/>
    </location>
</feature>
<gene>
    <name evidence="3" type="ORF">SAMN02746089_01738</name>
</gene>
<dbReference type="PANTHER" id="PTHR43249:SF1">
    <property type="entry name" value="D-GLUCOSIDE 3-DEHYDROGENASE"/>
    <property type="match status" value="1"/>
</dbReference>
<dbReference type="PRINTS" id="PR01775">
    <property type="entry name" value="GLFROXRDTASE"/>
</dbReference>
<dbReference type="InterPro" id="IPR036291">
    <property type="entry name" value="NAD(P)-bd_dom_sf"/>
</dbReference>
<dbReference type="Proteomes" id="UP000184088">
    <property type="component" value="Unassembled WGS sequence"/>
</dbReference>
<evidence type="ECO:0000259" key="2">
    <source>
        <dbReference type="Pfam" id="PF22725"/>
    </source>
</evidence>
<evidence type="ECO:0000313" key="4">
    <source>
        <dbReference type="Proteomes" id="UP000184088"/>
    </source>
</evidence>
<accession>A0A1M5AYE1</accession>
<dbReference type="Pfam" id="PF01408">
    <property type="entry name" value="GFO_IDH_MocA"/>
    <property type="match status" value="1"/>
</dbReference>
<dbReference type="Pfam" id="PF22725">
    <property type="entry name" value="GFO_IDH_MocA_C3"/>
    <property type="match status" value="1"/>
</dbReference>
<dbReference type="SUPFAM" id="SSF51735">
    <property type="entry name" value="NAD(P)-binding Rossmann-fold domains"/>
    <property type="match status" value="1"/>
</dbReference>
<dbReference type="InterPro" id="IPR052515">
    <property type="entry name" value="Gfo/Idh/MocA_Oxidoreductase"/>
</dbReference>
<feature type="domain" description="Gfo/Idh/MocA-like oxidoreductase N-terminal" evidence="1">
    <location>
        <begin position="5"/>
        <end position="125"/>
    </location>
</feature>
<reference evidence="3 4" key="1">
    <citation type="submission" date="2016-11" db="EMBL/GenBank/DDBJ databases">
        <authorList>
            <person name="Jaros S."/>
            <person name="Januszkiewicz K."/>
            <person name="Wedrychowicz H."/>
        </authorList>
    </citation>
    <scope>NUCLEOTIDE SEQUENCE [LARGE SCALE GENOMIC DNA]</scope>
    <source>
        <strain evidence="3 4">DSM 17918</strain>
    </source>
</reference>
<organism evidence="3 4">
    <name type="scientific">Caldanaerobius fijiensis DSM 17918</name>
    <dbReference type="NCBI Taxonomy" id="1121256"/>
    <lineage>
        <taxon>Bacteria</taxon>
        <taxon>Bacillati</taxon>
        <taxon>Bacillota</taxon>
        <taxon>Clostridia</taxon>
        <taxon>Thermoanaerobacterales</taxon>
        <taxon>Thermoanaerobacteraceae</taxon>
        <taxon>Caldanaerobius</taxon>
    </lineage>
</organism>
<evidence type="ECO:0000313" key="3">
    <source>
        <dbReference type="EMBL" id="SHF35097.1"/>
    </source>
</evidence>
<proteinExistence type="predicted"/>
<dbReference type="InterPro" id="IPR055170">
    <property type="entry name" value="GFO_IDH_MocA-like_dom"/>
</dbReference>
<dbReference type="Gene3D" id="3.30.360.10">
    <property type="entry name" value="Dihydrodipicolinate Reductase, domain 2"/>
    <property type="match status" value="1"/>
</dbReference>
<protein>
    <submittedName>
        <fullName evidence="3">Predicted dehydrogenase</fullName>
    </submittedName>
</protein>
<dbReference type="EMBL" id="FQVH01000019">
    <property type="protein sequence ID" value="SHF35097.1"/>
    <property type="molecule type" value="Genomic_DNA"/>
</dbReference>
<dbReference type="GO" id="GO:0000166">
    <property type="term" value="F:nucleotide binding"/>
    <property type="evidence" value="ECO:0007669"/>
    <property type="project" value="InterPro"/>
</dbReference>
<dbReference type="Gene3D" id="3.40.50.720">
    <property type="entry name" value="NAD(P)-binding Rossmann-like Domain"/>
    <property type="match status" value="1"/>
</dbReference>
<dbReference type="STRING" id="1121256.SAMN02746089_01738"/>
<name>A0A1M5AYE1_9THEO</name>
<keyword evidence="4" id="KW-1185">Reference proteome</keyword>
<dbReference type="RefSeq" id="WP_073344113.1">
    <property type="nucleotide sequence ID" value="NZ_FQVH01000019.1"/>
</dbReference>
<dbReference type="OrthoDB" id="240873at2"/>